<organism evidence="4 5">
    <name type="scientific">Micromonospora cathayae</name>
    <dbReference type="NCBI Taxonomy" id="3028804"/>
    <lineage>
        <taxon>Bacteria</taxon>
        <taxon>Bacillati</taxon>
        <taxon>Actinomycetota</taxon>
        <taxon>Actinomycetes</taxon>
        <taxon>Micromonosporales</taxon>
        <taxon>Micromonosporaceae</taxon>
        <taxon>Micromonospora</taxon>
    </lineage>
</organism>
<accession>A0ABY7ZX03</accession>
<feature type="compositionally biased region" description="Basic and acidic residues" evidence="1">
    <location>
        <begin position="570"/>
        <end position="582"/>
    </location>
</feature>
<dbReference type="SUPFAM" id="SSF63829">
    <property type="entry name" value="Calcium-dependent phosphotriesterase"/>
    <property type="match status" value="1"/>
</dbReference>
<keyword evidence="3" id="KW-0732">Signal</keyword>
<feature type="chain" id="PRO_5046605215" evidence="3">
    <location>
        <begin position="23"/>
        <end position="582"/>
    </location>
</feature>
<keyword evidence="2" id="KW-0812">Transmembrane</keyword>
<feature type="signal peptide" evidence="3">
    <location>
        <begin position="1"/>
        <end position="22"/>
    </location>
</feature>
<dbReference type="RefSeq" id="WP_275034582.1">
    <property type="nucleotide sequence ID" value="NZ_CP118615.1"/>
</dbReference>
<evidence type="ECO:0000313" key="4">
    <source>
        <dbReference type="EMBL" id="WDZ87589.1"/>
    </source>
</evidence>
<reference evidence="4 5" key="1">
    <citation type="submission" date="2023-02" db="EMBL/GenBank/DDBJ databases">
        <authorList>
            <person name="Mo P."/>
        </authorList>
    </citation>
    <scope>NUCLEOTIDE SEQUENCE [LARGE SCALE GENOMIC DNA]</scope>
    <source>
        <strain evidence="4 5">HUAS 3</strain>
    </source>
</reference>
<keyword evidence="5" id="KW-1185">Reference proteome</keyword>
<evidence type="ECO:0000256" key="1">
    <source>
        <dbReference type="SAM" id="MobiDB-lite"/>
    </source>
</evidence>
<keyword evidence="2" id="KW-1133">Transmembrane helix</keyword>
<feature type="region of interest" description="Disordered" evidence="1">
    <location>
        <begin position="308"/>
        <end position="332"/>
    </location>
</feature>
<dbReference type="EMBL" id="CP118615">
    <property type="protein sequence ID" value="WDZ87589.1"/>
    <property type="molecule type" value="Genomic_DNA"/>
</dbReference>
<protein>
    <submittedName>
        <fullName evidence="4">Uncharacterized protein</fullName>
    </submittedName>
</protein>
<feature type="region of interest" description="Disordered" evidence="1">
    <location>
        <begin position="369"/>
        <end position="582"/>
    </location>
</feature>
<gene>
    <name evidence="4" type="ORF">PVK37_14850</name>
</gene>
<dbReference type="Proteomes" id="UP001219605">
    <property type="component" value="Chromosome"/>
</dbReference>
<feature type="transmembrane region" description="Helical" evidence="2">
    <location>
        <begin position="341"/>
        <end position="364"/>
    </location>
</feature>
<dbReference type="PROSITE" id="PS51257">
    <property type="entry name" value="PROKAR_LIPOPROTEIN"/>
    <property type="match status" value="1"/>
</dbReference>
<proteinExistence type="predicted"/>
<dbReference type="InterPro" id="IPR015943">
    <property type="entry name" value="WD40/YVTN_repeat-like_dom_sf"/>
</dbReference>
<dbReference type="Gene3D" id="2.130.10.10">
    <property type="entry name" value="YVTN repeat-like/Quinoprotein amine dehydrogenase"/>
    <property type="match status" value="1"/>
</dbReference>
<evidence type="ECO:0000313" key="5">
    <source>
        <dbReference type="Proteomes" id="UP001219605"/>
    </source>
</evidence>
<sequence>MRRAVSSITVAFGLLTATIGCAGVAVAAPAPTASDAAPPAGKKRCTVTDERLRELSGLVATKSGYIVVNDSTDIDSHKRVFYLDTRCEVTKSVRYSGQGPLDPEDLALSPDGKTLWIADIGDNITSTNRRERVALWTMPVDGSEEPQLHRVAYPERKPHDAEALLITDDNKPLIVTKTLSGKAQIFAPTGALKTNNAEPVPMEQVGEVALPKTTTPNVLQGPGRVAITGAARSPDGSRVVLRTYADAFEYDVTGGDVLAALTKGEPRVTPLADPFGEAISYTPDGKLFVTVSDAGELGEDEPIDILAYTPSSKGAEPVADDPKKKASSGGSWTDGLSLNDLTYLIAAVGVLGALLVGAGIFGIVRARRRPERPTKDDPSGTGDLPDRDAVDRRPGGAPHDPPGRDRPRGGGVYGAPPPGDVPPTGRPAGGNVYGGGPPPSGGGVYGGSPGGGVYGGGAPSGGRSGYRGGRSGGPGPSGGRGGYGDAPAGGGGVYGGSPGGGVYGGGTPSGGGGYRGGPPGGGAPGGGASGGGGYGGRAEPPRRGRATGRRDEPEHRGRRGGYDPEGYGRATDRDRDYRGTRY</sequence>
<evidence type="ECO:0000256" key="2">
    <source>
        <dbReference type="SAM" id="Phobius"/>
    </source>
</evidence>
<keyword evidence="2" id="KW-0472">Membrane</keyword>
<name>A0ABY7ZX03_9ACTN</name>
<feature type="compositionally biased region" description="Gly residues" evidence="1">
    <location>
        <begin position="427"/>
        <end position="536"/>
    </location>
</feature>
<evidence type="ECO:0000256" key="3">
    <source>
        <dbReference type="SAM" id="SignalP"/>
    </source>
</evidence>
<feature type="compositionally biased region" description="Basic and acidic residues" evidence="1">
    <location>
        <begin position="371"/>
        <end position="394"/>
    </location>
</feature>
<feature type="compositionally biased region" description="Pro residues" evidence="1">
    <location>
        <begin position="415"/>
        <end position="425"/>
    </location>
</feature>